<evidence type="ECO:0000313" key="2">
    <source>
        <dbReference type="EMBL" id="ASD62363.1"/>
    </source>
</evidence>
<evidence type="ECO:0000256" key="1">
    <source>
        <dbReference type="SAM" id="Coils"/>
    </source>
</evidence>
<gene>
    <name evidence="2" type="ORF">B9G79_01680</name>
</gene>
<dbReference type="Gene3D" id="1.10.287.1490">
    <property type="match status" value="1"/>
</dbReference>
<dbReference type="InterPro" id="IPR021242">
    <property type="entry name" value="DUF2799"/>
</dbReference>
<accession>A0A1Z3N4F6</accession>
<proteinExistence type="predicted"/>
<dbReference type="Proteomes" id="UP000197003">
    <property type="component" value="Chromosome"/>
</dbReference>
<name>A0A1Z3N4F6_BDEBC</name>
<reference evidence="2 3" key="1">
    <citation type="submission" date="2017-04" db="EMBL/GenBank/DDBJ databases">
        <title>Whole genome sequence of Bdellovibrio bacteriovorus strain SSB218315.</title>
        <authorList>
            <person name="Oyedara O."/>
            <person name="Rodriguez-Perez M.A."/>
        </authorList>
    </citation>
    <scope>NUCLEOTIDE SEQUENCE [LARGE SCALE GENOMIC DNA]</scope>
    <source>
        <strain evidence="2 3">SSB218315</strain>
    </source>
</reference>
<dbReference type="EMBL" id="CP020946">
    <property type="protein sequence ID" value="ASD62363.1"/>
    <property type="molecule type" value="Genomic_DNA"/>
</dbReference>
<feature type="coiled-coil region" evidence="1">
    <location>
        <begin position="231"/>
        <end position="265"/>
    </location>
</feature>
<organism evidence="2 3">
    <name type="scientific">Bdellovibrio bacteriovorus</name>
    <dbReference type="NCBI Taxonomy" id="959"/>
    <lineage>
        <taxon>Bacteria</taxon>
        <taxon>Pseudomonadati</taxon>
        <taxon>Bdellovibrionota</taxon>
        <taxon>Bdellovibrionia</taxon>
        <taxon>Bdellovibrionales</taxon>
        <taxon>Pseudobdellovibrionaceae</taxon>
        <taxon>Bdellovibrio</taxon>
    </lineage>
</organism>
<sequence length="272" mass="30544">MTMLRVLVLTVMAFQLAGCASYFKKKDCESINWFEHGQKVAMRGQWLNADPVVNECRKVEADIQESQLDKGFKSGVEKYCTTTNAYIIGKSGDFFSRDICEGPQINVLVAEHRKGTVDYCAKSNGFVAGTSGKKYQNVCPKELEPAFLPEYRKGRKKYVQSLIDSKSSEVRSLDMDILHKRNNLSFARSRLSALEAEKSGLESSKSAAMINQQSQLVTHFNSQISVLDSNINSKKSEVFSLQSDLNTLENNRDKLQKDISAFKEELPSLDNP</sequence>
<dbReference type="OrthoDB" id="5290397at2"/>
<keyword evidence="1" id="KW-0175">Coiled coil</keyword>
<evidence type="ECO:0000313" key="3">
    <source>
        <dbReference type="Proteomes" id="UP000197003"/>
    </source>
</evidence>
<dbReference type="Pfam" id="PF10973">
    <property type="entry name" value="DUF2799"/>
    <property type="match status" value="1"/>
</dbReference>
<dbReference type="AlphaFoldDB" id="A0A1Z3N4F6"/>
<protein>
    <submittedName>
        <fullName evidence="2">Uncharacterized protein</fullName>
    </submittedName>
</protein>